<proteinExistence type="predicted"/>
<sequence length="137" mass="15241">MLRTKRVTRLRRQRGRRRRGGGALVVLQRVTDLSTDHSPECVMFDAAVVLYAEATKSDNSSNSGTRKKLHIVPSINIRNISNPPSITVKKFLVPIKAIVAVICAVICTTVFVRIKSLAHLALRSFTFIPFLFILPTA</sequence>
<gene>
    <name evidence="2" type="ORF">V1477_017882</name>
</gene>
<keyword evidence="1" id="KW-0472">Membrane</keyword>
<dbReference type="AlphaFoldDB" id="A0ABD2AZM1"/>
<protein>
    <submittedName>
        <fullName evidence="2">Uncharacterized protein</fullName>
    </submittedName>
</protein>
<accession>A0ABD2AZM1</accession>
<dbReference type="EMBL" id="JAYRBN010000109">
    <property type="protein sequence ID" value="KAL2726068.1"/>
    <property type="molecule type" value="Genomic_DNA"/>
</dbReference>
<evidence type="ECO:0000313" key="2">
    <source>
        <dbReference type="EMBL" id="KAL2726068.1"/>
    </source>
</evidence>
<organism evidence="2 3">
    <name type="scientific">Vespula maculifrons</name>
    <name type="common">Eastern yellow jacket</name>
    <name type="synonym">Wasp</name>
    <dbReference type="NCBI Taxonomy" id="7453"/>
    <lineage>
        <taxon>Eukaryota</taxon>
        <taxon>Metazoa</taxon>
        <taxon>Ecdysozoa</taxon>
        <taxon>Arthropoda</taxon>
        <taxon>Hexapoda</taxon>
        <taxon>Insecta</taxon>
        <taxon>Pterygota</taxon>
        <taxon>Neoptera</taxon>
        <taxon>Endopterygota</taxon>
        <taxon>Hymenoptera</taxon>
        <taxon>Apocrita</taxon>
        <taxon>Aculeata</taxon>
        <taxon>Vespoidea</taxon>
        <taxon>Vespidae</taxon>
        <taxon>Vespinae</taxon>
        <taxon>Vespula</taxon>
    </lineage>
</organism>
<comment type="caution">
    <text evidence="2">The sequence shown here is derived from an EMBL/GenBank/DDBJ whole genome shotgun (WGS) entry which is preliminary data.</text>
</comment>
<evidence type="ECO:0000313" key="3">
    <source>
        <dbReference type="Proteomes" id="UP001607303"/>
    </source>
</evidence>
<evidence type="ECO:0000256" key="1">
    <source>
        <dbReference type="SAM" id="Phobius"/>
    </source>
</evidence>
<dbReference type="Proteomes" id="UP001607303">
    <property type="component" value="Unassembled WGS sequence"/>
</dbReference>
<keyword evidence="1" id="KW-0812">Transmembrane</keyword>
<feature type="transmembrane region" description="Helical" evidence="1">
    <location>
        <begin position="91"/>
        <end position="111"/>
    </location>
</feature>
<reference evidence="2 3" key="1">
    <citation type="journal article" date="2024" name="Ann. Entomol. Soc. Am.">
        <title>Genomic analyses of the southern and eastern yellowjacket wasps (Hymenoptera: Vespidae) reveal evolutionary signatures of social life.</title>
        <authorList>
            <person name="Catto M.A."/>
            <person name="Caine P.B."/>
            <person name="Orr S.E."/>
            <person name="Hunt B.G."/>
            <person name="Goodisman M.A.D."/>
        </authorList>
    </citation>
    <scope>NUCLEOTIDE SEQUENCE [LARGE SCALE GENOMIC DNA]</scope>
    <source>
        <strain evidence="2">232</strain>
        <tissue evidence="2">Head and thorax</tissue>
    </source>
</reference>
<name>A0ABD2AZM1_VESMC</name>
<keyword evidence="3" id="KW-1185">Reference proteome</keyword>
<keyword evidence="1" id="KW-1133">Transmembrane helix</keyword>